<dbReference type="Proteomes" id="UP000656987">
    <property type="component" value="Segment"/>
</dbReference>
<organism evidence="1 2">
    <name type="scientific">Rhizobium phage RHph_Y38</name>
    <dbReference type="NCBI Taxonomy" id="2509781"/>
    <lineage>
        <taxon>Viruses</taxon>
        <taxon>Duplodnaviria</taxon>
        <taxon>Heunggongvirae</taxon>
        <taxon>Uroviricota</taxon>
        <taxon>Caudoviricetes</taxon>
        <taxon>Schitoviridae</taxon>
        <taxon>Demetervirinae</taxon>
        <taxon>Acanvirus</taxon>
        <taxon>Acanvirus Y38</taxon>
    </lineage>
</organism>
<sequence length="73" mass="8156">MYLGGKTRNAKDQVTLQGRRQAAAKGREIIRQFREEASAVLLEVPMLELLDSTPSEGDLLVSGAFNQKINFDY</sequence>
<protein>
    <submittedName>
        <fullName evidence="1">Uncharacterized protein</fullName>
    </submittedName>
</protein>
<gene>
    <name evidence="1" type="ORF">EVB52_055</name>
</gene>
<reference evidence="1" key="1">
    <citation type="submission" date="2020-01" db="EMBL/GenBank/DDBJ databases">
        <title>Patterns of diversity and host range of bacteriophage communities associated with bean-nodulatin bacteria.</title>
        <authorList>
            <person name="Vann Cauwenberghe J."/>
            <person name="Santamaria R.I."/>
            <person name="Bustos P."/>
            <person name="Juarez S."/>
            <person name="Gonzalez V."/>
        </authorList>
    </citation>
    <scope>NUCLEOTIDE SEQUENCE</scope>
</reference>
<name>A0A7S5R285_9CAUD</name>
<evidence type="ECO:0000313" key="2">
    <source>
        <dbReference type="Proteomes" id="UP000656987"/>
    </source>
</evidence>
<dbReference type="EMBL" id="MN988483">
    <property type="protein sequence ID" value="QIG67756.1"/>
    <property type="molecule type" value="Genomic_DNA"/>
</dbReference>
<evidence type="ECO:0000313" key="1">
    <source>
        <dbReference type="EMBL" id="QIG67756.1"/>
    </source>
</evidence>
<keyword evidence="2" id="KW-1185">Reference proteome</keyword>
<accession>A0A7S5R285</accession>
<proteinExistence type="predicted"/>